<organism evidence="1 2">
    <name type="scientific">Cellulophaga algicola (strain DSM 14237 / IC166 / ACAM 630)</name>
    <dbReference type="NCBI Taxonomy" id="688270"/>
    <lineage>
        <taxon>Bacteria</taxon>
        <taxon>Pseudomonadati</taxon>
        <taxon>Bacteroidota</taxon>
        <taxon>Flavobacteriia</taxon>
        <taxon>Flavobacteriales</taxon>
        <taxon>Flavobacteriaceae</taxon>
        <taxon>Cellulophaga</taxon>
    </lineage>
</organism>
<keyword evidence="2" id="KW-1185">Reference proteome</keyword>
<dbReference type="Proteomes" id="UP000008634">
    <property type="component" value="Chromosome"/>
</dbReference>
<evidence type="ECO:0000313" key="1">
    <source>
        <dbReference type="EMBL" id="ADV48019.1"/>
    </source>
</evidence>
<dbReference type="RefSeq" id="WP_013549509.1">
    <property type="nucleotide sequence ID" value="NC_014934.1"/>
</dbReference>
<dbReference type="OrthoDB" id="3682126at2"/>
<name>E6XDA6_CELAD</name>
<gene>
    <name evidence="1" type="ordered locus">Celal_0680</name>
</gene>
<evidence type="ECO:0000313" key="2">
    <source>
        <dbReference type="Proteomes" id="UP000008634"/>
    </source>
</evidence>
<dbReference type="EMBL" id="CP002453">
    <property type="protein sequence ID" value="ADV48019.1"/>
    <property type="molecule type" value="Genomic_DNA"/>
</dbReference>
<dbReference type="HOGENOM" id="CLU_1813861_0_0_10"/>
<proteinExistence type="predicted"/>
<accession>E6XDA6</accession>
<dbReference type="eggNOG" id="ENOG502ZDFY">
    <property type="taxonomic scope" value="Bacteria"/>
</dbReference>
<dbReference type="AlphaFoldDB" id="E6XDA6"/>
<dbReference type="KEGG" id="cao:Celal_0680"/>
<reference evidence="1 2" key="1">
    <citation type="journal article" date="2010" name="Stand. Genomic Sci.">
        <title>Complete genome sequence of Cellulophaga algicola type strain (IC166).</title>
        <authorList>
            <person name="Abt B."/>
            <person name="Lu M."/>
            <person name="Misra M."/>
            <person name="Han C."/>
            <person name="Nolan M."/>
            <person name="Lucas S."/>
            <person name="Hammon N."/>
            <person name="Deshpande S."/>
            <person name="Cheng J.F."/>
            <person name="Tapia R."/>
            <person name="Goodwin L."/>
            <person name="Pitluck S."/>
            <person name="Liolios K."/>
            <person name="Pagani I."/>
            <person name="Ivanova N."/>
            <person name="Mavromatis K."/>
            <person name="Ovchinikova G."/>
            <person name="Pati A."/>
            <person name="Chen A."/>
            <person name="Palaniappan K."/>
            <person name="Land M."/>
            <person name="Hauser L."/>
            <person name="Chang Y.J."/>
            <person name="Jeffries C.D."/>
            <person name="Detter J.C."/>
            <person name="Brambilla E."/>
            <person name="Rohde M."/>
            <person name="Tindall B.J."/>
            <person name="Goker M."/>
            <person name="Woyke T."/>
            <person name="Bristow J."/>
            <person name="Eisen J.A."/>
            <person name="Markowitz V."/>
            <person name="Hugenholtz P."/>
            <person name="Kyrpides N.C."/>
            <person name="Klenk H.P."/>
            <person name="Lapidus A."/>
        </authorList>
    </citation>
    <scope>NUCLEOTIDE SEQUENCE [LARGE SCALE GENOMIC DNA]</scope>
    <source>
        <strain evidence="2">DSM 14237 / IC166 / ACAM 630</strain>
    </source>
</reference>
<sequence length="159" mass="17913">MAALNEQDPKFMDFMFHGLDHGVASIAESGGPLVPFLMTQTGDKKELKRFVTAKYEDGISAAKKTLIALNVKPDFALIAFDGFITWEEKKYDAIYVSAFDKTQDEGFEFCQRYLPKKEGIGIEPTGNSAFIGKIENVLLVSSNTKKSQDTEKKKPWWKF</sequence>
<dbReference type="STRING" id="688270.Celal_0680"/>
<protein>
    <submittedName>
        <fullName evidence="1">Uncharacterized protein</fullName>
    </submittedName>
</protein>